<dbReference type="EMBL" id="JAPVEA010000005">
    <property type="protein sequence ID" value="KAJ5454621.1"/>
    <property type="molecule type" value="Genomic_DNA"/>
</dbReference>
<reference evidence="1" key="1">
    <citation type="submission" date="2022-12" db="EMBL/GenBank/DDBJ databases">
        <authorList>
            <person name="Petersen C."/>
        </authorList>
    </citation>
    <scope>NUCLEOTIDE SEQUENCE</scope>
    <source>
        <strain evidence="1">IBT 16125</strain>
    </source>
</reference>
<organism evidence="1 2">
    <name type="scientific">Penicillium daleae</name>
    <dbReference type="NCBI Taxonomy" id="63821"/>
    <lineage>
        <taxon>Eukaryota</taxon>
        <taxon>Fungi</taxon>
        <taxon>Dikarya</taxon>
        <taxon>Ascomycota</taxon>
        <taxon>Pezizomycotina</taxon>
        <taxon>Eurotiomycetes</taxon>
        <taxon>Eurotiomycetidae</taxon>
        <taxon>Eurotiales</taxon>
        <taxon>Aspergillaceae</taxon>
        <taxon>Penicillium</taxon>
    </lineage>
</organism>
<dbReference type="GeneID" id="81599202"/>
<gene>
    <name evidence="1" type="ORF">N7458_005577</name>
</gene>
<accession>A0AAD6C8A5</accession>
<proteinExistence type="predicted"/>
<dbReference type="RefSeq" id="XP_056767577.1">
    <property type="nucleotide sequence ID" value="XM_056908959.1"/>
</dbReference>
<dbReference type="Proteomes" id="UP001213681">
    <property type="component" value="Unassembled WGS sequence"/>
</dbReference>
<name>A0AAD6C8A5_9EURO</name>
<comment type="caution">
    <text evidence="1">The sequence shown here is derived from an EMBL/GenBank/DDBJ whole genome shotgun (WGS) entry which is preliminary data.</text>
</comment>
<protein>
    <submittedName>
        <fullName evidence="1">Uncharacterized protein</fullName>
    </submittedName>
</protein>
<evidence type="ECO:0000313" key="1">
    <source>
        <dbReference type="EMBL" id="KAJ5454621.1"/>
    </source>
</evidence>
<sequence length="112" mass="12253">MSTRISVGEQSTAYIPGAWFEVYKSKQASGRMSKFLLGDIKLPFRRGERSHQWEEEATKRKVAKVARDPLPLDSVVAVALLGVSPAIVLGSGLEANPTLTCNGNGKFNTRYV</sequence>
<keyword evidence="2" id="KW-1185">Reference proteome</keyword>
<evidence type="ECO:0000313" key="2">
    <source>
        <dbReference type="Proteomes" id="UP001213681"/>
    </source>
</evidence>
<reference evidence="1" key="2">
    <citation type="journal article" date="2023" name="IMA Fungus">
        <title>Comparative genomic study of the Penicillium genus elucidates a diverse pangenome and 15 lateral gene transfer events.</title>
        <authorList>
            <person name="Petersen C."/>
            <person name="Sorensen T."/>
            <person name="Nielsen M.R."/>
            <person name="Sondergaard T.E."/>
            <person name="Sorensen J.L."/>
            <person name="Fitzpatrick D.A."/>
            <person name="Frisvad J.C."/>
            <person name="Nielsen K.L."/>
        </authorList>
    </citation>
    <scope>NUCLEOTIDE SEQUENCE</scope>
    <source>
        <strain evidence="1">IBT 16125</strain>
    </source>
</reference>
<dbReference type="AlphaFoldDB" id="A0AAD6C8A5"/>